<dbReference type="PROSITE" id="PS50181">
    <property type="entry name" value="FBOX"/>
    <property type="match status" value="1"/>
</dbReference>
<gene>
    <name evidence="2" type="ORF">M427DRAFT_46530</name>
</gene>
<evidence type="ECO:0000313" key="2">
    <source>
        <dbReference type="EMBL" id="KXS12101.1"/>
    </source>
</evidence>
<keyword evidence="3" id="KW-1185">Reference proteome</keyword>
<dbReference type="Pfam" id="PF12937">
    <property type="entry name" value="F-box-like"/>
    <property type="match status" value="1"/>
</dbReference>
<feature type="domain" description="F-box" evidence="1">
    <location>
        <begin position="2"/>
        <end position="49"/>
    </location>
</feature>
<dbReference type="SUPFAM" id="SSF81383">
    <property type="entry name" value="F-box domain"/>
    <property type="match status" value="1"/>
</dbReference>
<dbReference type="Gene3D" id="1.20.1280.50">
    <property type="match status" value="1"/>
</dbReference>
<proteinExistence type="predicted"/>
<sequence>MSTRFDFFPVELQLRIISLLPTPDILRMACTGSTLRDAIAASQQLWTQLVFRDSPNMTEAAFTKALNKAARLVTHQQGEPFAAARKHFVSGIQTVLVKDSSQISTFTVQCVLWPNILSATFRNCTFIRVQRLAMVLFESVGISWIPPASGESTTIPYFNSEQRLEDHATNAGSDRMRLRCSQRFKLLHANSENLPLRRWILSDVNIKQKRKVFGTFPLGLAQLSLWFGFRAICLVAA</sequence>
<organism evidence="2 3">
    <name type="scientific">Gonapodya prolifera (strain JEL478)</name>
    <name type="common">Monoblepharis prolifera</name>
    <dbReference type="NCBI Taxonomy" id="1344416"/>
    <lineage>
        <taxon>Eukaryota</taxon>
        <taxon>Fungi</taxon>
        <taxon>Fungi incertae sedis</taxon>
        <taxon>Chytridiomycota</taxon>
        <taxon>Chytridiomycota incertae sedis</taxon>
        <taxon>Monoblepharidomycetes</taxon>
        <taxon>Monoblepharidales</taxon>
        <taxon>Gonapodyaceae</taxon>
        <taxon>Gonapodya</taxon>
    </lineage>
</organism>
<name>A0A139A5T3_GONPJ</name>
<dbReference type="Proteomes" id="UP000070544">
    <property type="component" value="Unassembled WGS sequence"/>
</dbReference>
<dbReference type="EMBL" id="KQ965791">
    <property type="protein sequence ID" value="KXS12101.1"/>
    <property type="molecule type" value="Genomic_DNA"/>
</dbReference>
<dbReference type="InterPro" id="IPR001810">
    <property type="entry name" value="F-box_dom"/>
</dbReference>
<dbReference type="InterPro" id="IPR036047">
    <property type="entry name" value="F-box-like_dom_sf"/>
</dbReference>
<evidence type="ECO:0000259" key="1">
    <source>
        <dbReference type="PROSITE" id="PS50181"/>
    </source>
</evidence>
<reference evidence="2 3" key="1">
    <citation type="journal article" date="2015" name="Genome Biol. Evol.">
        <title>Phylogenomic analyses indicate that early fungi evolved digesting cell walls of algal ancestors of land plants.</title>
        <authorList>
            <person name="Chang Y."/>
            <person name="Wang S."/>
            <person name="Sekimoto S."/>
            <person name="Aerts A.L."/>
            <person name="Choi C."/>
            <person name="Clum A."/>
            <person name="LaButti K.M."/>
            <person name="Lindquist E.A."/>
            <person name="Yee Ngan C."/>
            <person name="Ohm R.A."/>
            <person name="Salamov A.A."/>
            <person name="Grigoriev I.V."/>
            <person name="Spatafora J.W."/>
            <person name="Berbee M.L."/>
        </authorList>
    </citation>
    <scope>NUCLEOTIDE SEQUENCE [LARGE SCALE GENOMIC DNA]</scope>
    <source>
        <strain evidence="2 3">JEL478</strain>
    </source>
</reference>
<protein>
    <recommendedName>
        <fullName evidence="1">F-box domain-containing protein</fullName>
    </recommendedName>
</protein>
<accession>A0A139A5T3</accession>
<dbReference type="AlphaFoldDB" id="A0A139A5T3"/>
<evidence type="ECO:0000313" key="3">
    <source>
        <dbReference type="Proteomes" id="UP000070544"/>
    </source>
</evidence>